<feature type="repeat" description="ANK" evidence="3">
    <location>
        <begin position="774"/>
        <end position="809"/>
    </location>
</feature>
<keyword evidence="1" id="KW-0677">Repeat</keyword>
<proteinExistence type="predicted"/>
<dbReference type="Pfam" id="PF12796">
    <property type="entry name" value="Ank_2"/>
    <property type="match status" value="3"/>
</dbReference>
<gene>
    <name evidence="5" type="ORF">BJX68DRAFT_243563</name>
</gene>
<feature type="repeat" description="ANK" evidence="3">
    <location>
        <begin position="823"/>
        <end position="855"/>
    </location>
</feature>
<evidence type="ECO:0000259" key="4">
    <source>
        <dbReference type="PROSITE" id="PS50011"/>
    </source>
</evidence>
<feature type="domain" description="Protein kinase" evidence="4">
    <location>
        <begin position="64"/>
        <end position="404"/>
    </location>
</feature>
<feature type="repeat" description="ANK" evidence="3">
    <location>
        <begin position="1238"/>
        <end position="1259"/>
    </location>
</feature>
<dbReference type="SMART" id="SM00248">
    <property type="entry name" value="ANK"/>
    <property type="match status" value="9"/>
</dbReference>
<dbReference type="PROSITE" id="PS50011">
    <property type="entry name" value="PROTEIN_KINASE_DOM"/>
    <property type="match status" value="1"/>
</dbReference>
<dbReference type="SUPFAM" id="SSF48403">
    <property type="entry name" value="Ankyrin repeat"/>
    <property type="match status" value="2"/>
</dbReference>
<dbReference type="Pfam" id="PF00069">
    <property type="entry name" value="Pkinase"/>
    <property type="match status" value="1"/>
</dbReference>
<dbReference type="InterPro" id="IPR036770">
    <property type="entry name" value="Ankyrin_rpt-contain_sf"/>
</dbReference>
<dbReference type="Proteomes" id="UP001610444">
    <property type="component" value="Unassembled WGS sequence"/>
</dbReference>
<dbReference type="InterPro" id="IPR000719">
    <property type="entry name" value="Prot_kinase_dom"/>
</dbReference>
<dbReference type="PANTHER" id="PTHR24198:SF165">
    <property type="entry name" value="ANKYRIN REPEAT-CONTAINING PROTEIN-RELATED"/>
    <property type="match status" value="1"/>
</dbReference>
<dbReference type="SUPFAM" id="SSF56112">
    <property type="entry name" value="Protein kinase-like (PK-like)"/>
    <property type="match status" value="1"/>
</dbReference>
<sequence length="1413" mass="156252">MSSPGYVASSAASSAGSVLSSAASVDLREMLLSHANLGDLSLTYALTSIAIRNQIHYFHPVEIQKGRRFLGEGTTCTVYQTSITPELDNIKPQAVAVKQKRRKGSWFDHEISLGAWLRSCYQDVRIMSDSALKSSKNVAQVLGFFWEKVDIDGPTRLSPCLVMPLATVDTVTLDHFFHRLTAKGENASLERKIQFCCDVVNGVYELHRCGVAHGDLKLGNVLLFEDDNTGSPSLIAKISDFSHATVVSDYEKALGHPPRYTGTRPFIIPEVRRDDAAYFGDSNDYEPTIAASDYLLCDIFGLGLLLVAILSNGVDFASAIKHREEARHSRTVDDSELERELDKICAESNGVLALSRALVFENNDSDEAQIRSTIHACLEACLQDDPSKRSSASSVLSLLTHMSTTDTNDETISNPDEEPYGKVETGHFSPQELAILLVRSYLPPLPDLLQSQIFAELARNSNSPSSLAPAFLANCFTSGFGTAADLKSASGCLLEAADRNDRGCRAIWQATFLAVFPDRKELLREYMKRSYISFSDSDVDLMEPRSANYARRIQHYKLVDFHDVSKIFISSGQRDIPVYSRTSAIDVEKNRILVLKRKETVSLICQIPSIPSGYHREETLQALLNKLQKVTLEVQPHSSILESAAKRFDPSETFSESFLRSMVQYNNTHLETESDYHDSFSLVQTYRDNEAEIGLSFGLLDTALHMVAENNSPLGQRKALHNVMAVIQACGSREINEPNLWGETPLIQSCRYGQFLVARYLLELGADPCRPDNNGVTALHWLSLFREDEVDEICKLLIKFGSNIDAITSGAIEIESHCLFLHAHSTPLHYAAMLRNVTAVKALLALGADPFAVTKVAVCKHSYHLTPLHLAVSCHFYNIVEELIKVKNTIAAVTAFLGRKTSHQIHMIHLVGFGTVGHLLMAPFARWVMHGVEYKDALDRTLSAILSVFPERHVLEPILDAYPFLAIPASDPWIFQSILQAGFSPKQPSREELGPFDRADAHQHPGWEAELLIRAAVDGSGFGKYNSETMDAVLDFVDTTTPSFGLVIAAVDHCVKGDMPGPLSVMLRRLEVLQQTAMLKGILFTAAEYDSVAVIDLVFSRLTDLGVNAKEIAQLQTRADGQSVLHLAAKSNATHAVTYLLDHGADIDLDIQPTGTALNVAAGNFENRDAVVLLLQRGANIFCSLHCGSMHSILHIADSDFDSQESAQQFSLVQVLLETFPDKFVKDDGPTINAQDRYGRTALHYAAMRGHLNAVRALVALPHIEVSVKEIEGWTPLMWALHSVHFSDESLLLAETDHRSKRNRCKTICKILIDANSTVPEVEPHTGDYLFLLQWGMNRLLRLVIGAPATSLTQYASTVFRNFNFVKANTVMLFNTDRKKVLLLPNGQAPGATALSFRRTDEGLLQCSKLTIE</sequence>
<name>A0ABR4JVH0_9EURO</name>
<evidence type="ECO:0000256" key="2">
    <source>
        <dbReference type="ARBA" id="ARBA00023043"/>
    </source>
</evidence>
<dbReference type="InterPro" id="IPR011009">
    <property type="entry name" value="Kinase-like_dom_sf"/>
</dbReference>
<evidence type="ECO:0000313" key="5">
    <source>
        <dbReference type="EMBL" id="KAL2844045.1"/>
    </source>
</evidence>
<reference evidence="5 6" key="1">
    <citation type="submission" date="2024-07" db="EMBL/GenBank/DDBJ databases">
        <title>Section-level genome sequencing and comparative genomics of Aspergillus sections Usti and Cavernicolus.</title>
        <authorList>
            <consortium name="Lawrence Berkeley National Laboratory"/>
            <person name="Nybo J.L."/>
            <person name="Vesth T.C."/>
            <person name="Theobald S."/>
            <person name="Frisvad J.C."/>
            <person name="Larsen T.O."/>
            <person name="Kjaerboelling I."/>
            <person name="Rothschild-Mancinelli K."/>
            <person name="Lyhne E.K."/>
            <person name="Kogle M.E."/>
            <person name="Barry K."/>
            <person name="Clum A."/>
            <person name="Na H."/>
            <person name="Ledsgaard L."/>
            <person name="Lin J."/>
            <person name="Lipzen A."/>
            <person name="Kuo A."/>
            <person name="Riley R."/>
            <person name="Mondo S."/>
            <person name="LaButti K."/>
            <person name="Haridas S."/>
            <person name="Pangalinan J."/>
            <person name="Salamov A.A."/>
            <person name="Simmons B.A."/>
            <person name="Magnuson J.K."/>
            <person name="Chen J."/>
            <person name="Drula E."/>
            <person name="Henrissat B."/>
            <person name="Wiebenga A."/>
            <person name="Lubbers R.J."/>
            <person name="Gomes A.C."/>
            <person name="Macurrencykelacurrency M.R."/>
            <person name="Stajich J."/>
            <person name="Grigoriev I.V."/>
            <person name="Mortensen U.H."/>
            <person name="De vries R.P."/>
            <person name="Baker S.E."/>
            <person name="Andersen M.R."/>
        </authorList>
    </citation>
    <scope>NUCLEOTIDE SEQUENCE [LARGE SCALE GENOMIC DNA]</scope>
    <source>
        <strain evidence="5 6">CBS 756.74</strain>
    </source>
</reference>
<dbReference type="InterPro" id="IPR008271">
    <property type="entry name" value="Ser/Thr_kinase_AS"/>
</dbReference>
<dbReference type="RefSeq" id="XP_070895951.1">
    <property type="nucleotide sequence ID" value="XM_071041165.1"/>
</dbReference>
<dbReference type="PROSITE" id="PS50297">
    <property type="entry name" value="ANK_REP_REGION"/>
    <property type="match status" value="4"/>
</dbReference>
<dbReference type="EMBL" id="JBFXLR010000043">
    <property type="protein sequence ID" value="KAL2844045.1"/>
    <property type="molecule type" value="Genomic_DNA"/>
</dbReference>
<dbReference type="Gene3D" id="1.10.510.10">
    <property type="entry name" value="Transferase(Phosphotransferase) domain 1"/>
    <property type="match status" value="1"/>
</dbReference>
<dbReference type="PROSITE" id="PS00108">
    <property type="entry name" value="PROTEIN_KINASE_ST"/>
    <property type="match status" value="1"/>
</dbReference>
<dbReference type="PROSITE" id="PS50088">
    <property type="entry name" value="ANK_REPEAT"/>
    <property type="match status" value="5"/>
</dbReference>
<dbReference type="Pfam" id="PF00023">
    <property type="entry name" value="Ank"/>
    <property type="match status" value="1"/>
</dbReference>
<protein>
    <submittedName>
        <fullName evidence="5">Ankyrin repeat-containing domain protein</fullName>
    </submittedName>
</protein>
<evidence type="ECO:0000313" key="6">
    <source>
        <dbReference type="Proteomes" id="UP001610444"/>
    </source>
</evidence>
<evidence type="ECO:0000256" key="1">
    <source>
        <dbReference type="ARBA" id="ARBA00022737"/>
    </source>
</evidence>
<keyword evidence="2 3" id="KW-0040">ANK repeat</keyword>
<comment type="caution">
    <text evidence="5">The sequence shown here is derived from an EMBL/GenBank/DDBJ whole genome shotgun (WGS) entry which is preliminary data.</text>
</comment>
<dbReference type="Gene3D" id="1.25.40.20">
    <property type="entry name" value="Ankyrin repeat-containing domain"/>
    <property type="match status" value="4"/>
</dbReference>
<organism evidence="5 6">
    <name type="scientific">Aspergillus pseudodeflectus</name>
    <dbReference type="NCBI Taxonomy" id="176178"/>
    <lineage>
        <taxon>Eukaryota</taxon>
        <taxon>Fungi</taxon>
        <taxon>Dikarya</taxon>
        <taxon>Ascomycota</taxon>
        <taxon>Pezizomycotina</taxon>
        <taxon>Eurotiomycetes</taxon>
        <taxon>Eurotiomycetidae</taxon>
        <taxon>Eurotiales</taxon>
        <taxon>Aspergillaceae</taxon>
        <taxon>Aspergillus</taxon>
        <taxon>Aspergillus subgen. Nidulantes</taxon>
    </lineage>
</organism>
<dbReference type="InterPro" id="IPR002110">
    <property type="entry name" value="Ankyrin_rpt"/>
</dbReference>
<keyword evidence="6" id="KW-1185">Reference proteome</keyword>
<feature type="repeat" description="ANK" evidence="3">
    <location>
        <begin position="741"/>
        <end position="773"/>
    </location>
</feature>
<feature type="repeat" description="ANK" evidence="3">
    <location>
        <begin position="1120"/>
        <end position="1152"/>
    </location>
</feature>
<accession>A0ABR4JVH0</accession>
<dbReference type="GeneID" id="98156329"/>
<dbReference type="SMART" id="SM00220">
    <property type="entry name" value="S_TKc"/>
    <property type="match status" value="1"/>
</dbReference>
<evidence type="ECO:0000256" key="3">
    <source>
        <dbReference type="PROSITE-ProRule" id="PRU00023"/>
    </source>
</evidence>
<dbReference type="PANTHER" id="PTHR24198">
    <property type="entry name" value="ANKYRIN REPEAT AND PROTEIN KINASE DOMAIN-CONTAINING PROTEIN"/>
    <property type="match status" value="1"/>
</dbReference>